<dbReference type="PANTHER" id="PTHR36974">
    <property type="entry name" value="MEMBRANE PROTEIN-RELATED"/>
    <property type="match status" value="1"/>
</dbReference>
<keyword evidence="1" id="KW-0812">Transmembrane</keyword>
<proteinExistence type="predicted"/>
<keyword evidence="1" id="KW-1133">Transmembrane helix</keyword>
<reference evidence="2 3" key="1">
    <citation type="journal article" date="2015" name="Stand. Genomic Sci.">
        <title>Genomic Encyclopedia of Bacterial and Archaeal Type Strains, Phase III: the genomes of soil and plant-associated and newly described type strains.</title>
        <authorList>
            <person name="Whitman W.B."/>
            <person name="Woyke T."/>
            <person name="Klenk H.P."/>
            <person name="Zhou Y."/>
            <person name="Lilburn T.G."/>
            <person name="Beck B.J."/>
            <person name="De Vos P."/>
            <person name="Vandamme P."/>
            <person name="Eisen J.A."/>
            <person name="Garrity G."/>
            <person name="Hugenholtz P."/>
            <person name="Kyrpides N.C."/>
        </authorList>
    </citation>
    <scope>NUCLEOTIDE SEQUENCE [LARGE SCALE GENOMIC DNA]</scope>
    <source>
        <strain evidence="2 3">CGMCC 1.7271</strain>
    </source>
</reference>
<evidence type="ECO:0000256" key="1">
    <source>
        <dbReference type="SAM" id="Phobius"/>
    </source>
</evidence>
<dbReference type="RefSeq" id="WP_144883963.1">
    <property type="nucleotide sequence ID" value="NZ_VLLE01000002.1"/>
</dbReference>
<feature type="transmembrane region" description="Helical" evidence="1">
    <location>
        <begin position="100"/>
        <end position="121"/>
    </location>
</feature>
<feature type="transmembrane region" description="Helical" evidence="1">
    <location>
        <begin position="69"/>
        <end position="88"/>
    </location>
</feature>
<organism evidence="2 3">
    <name type="scientific">Lacibacter cauensis</name>
    <dbReference type="NCBI Taxonomy" id="510947"/>
    <lineage>
        <taxon>Bacteria</taxon>
        <taxon>Pseudomonadati</taxon>
        <taxon>Bacteroidota</taxon>
        <taxon>Chitinophagia</taxon>
        <taxon>Chitinophagales</taxon>
        <taxon>Chitinophagaceae</taxon>
        <taxon>Lacibacter</taxon>
    </lineage>
</organism>
<dbReference type="OrthoDB" id="327939at2"/>
<comment type="caution">
    <text evidence="2">The sequence shown here is derived from an EMBL/GenBank/DDBJ whole genome shotgun (WGS) entry which is preliminary data.</text>
</comment>
<evidence type="ECO:0000313" key="3">
    <source>
        <dbReference type="Proteomes" id="UP000316167"/>
    </source>
</evidence>
<protein>
    <submittedName>
        <fullName evidence="2">Putative membrane protein</fullName>
    </submittedName>
</protein>
<evidence type="ECO:0000313" key="2">
    <source>
        <dbReference type="EMBL" id="TWI85240.1"/>
    </source>
</evidence>
<name>A0A562SWV4_9BACT</name>
<feature type="transmembrane region" description="Helical" evidence="1">
    <location>
        <begin position="46"/>
        <end position="62"/>
    </location>
</feature>
<dbReference type="PANTHER" id="PTHR36974:SF1">
    <property type="entry name" value="DOXX FAMILY MEMBRANE PROTEIN"/>
    <property type="match status" value="1"/>
</dbReference>
<keyword evidence="3" id="KW-1185">Reference proteome</keyword>
<sequence>MKKLLPKIAVIVLGVFYILGGINHFINPDFYLPLIPDYFPKPSLLNILSGAGEVLAGIAVLIPSTRKHGCNAILFLLIAFLPAHIYFIQKGGCLSDSLCVPAWVAWVRLLVIHPVLIYWAYKCRTIK</sequence>
<gene>
    <name evidence="2" type="ORF">IQ13_0398</name>
</gene>
<dbReference type="EMBL" id="VLLE01000002">
    <property type="protein sequence ID" value="TWI85240.1"/>
    <property type="molecule type" value="Genomic_DNA"/>
</dbReference>
<accession>A0A562SWV4</accession>
<dbReference type="AlphaFoldDB" id="A0A562SWV4"/>
<feature type="transmembrane region" description="Helical" evidence="1">
    <location>
        <begin position="7"/>
        <end position="26"/>
    </location>
</feature>
<keyword evidence="1" id="KW-0472">Membrane</keyword>
<dbReference type="Proteomes" id="UP000316167">
    <property type="component" value="Unassembled WGS sequence"/>
</dbReference>